<keyword evidence="3" id="KW-1185">Reference proteome</keyword>
<keyword evidence="1" id="KW-0472">Membrane</keyword>
<gene>
    <name evidence="2" type="ORF">JCM21714_4764</name>
</gene>
<dbReference type="AlphaFoldDB" id="W4VQK1"/>
<dbReference type="Proteomes" id="UP000019102">
    <property type="component" value="Unassembled WGS sequence"/>
</dbReference>
<name>W4VQK1_9BACI</name>
<dbReference type="RefSeq" id="WP_235183032.1">
    <property type="nucleotide sequence ID" value="NZ_BAVS01000073.1"/>
</dbReference>
<feature type="transmembrane region" description="Helical" evidence="1">
    <location>
        <begin position="119"/>
        <end position="139"/>
    </location>
</feature>
<reference evidence="2 3" key="1">
    <citation type="journal article" date="2014" name="Genome Announc.">
        <title>Draft Genome Sequence of the Boron-Tolerant and Moderately Halotolerant Bacterium Gracilibacillus boraciitolerans JCM 21714T.</title>
        <authorList>
            <person name="Ahmed I."/>
            <person name="Oshima K."/>
            <person name="Suda W."/>
            <person name="Kitamura K."/>
            <person name="Iida T."/>
            <person name="Ohmori Y."/>
            <person name="Fujiwara T."/>
            <person name="Hattori M."/>
            <person name="Ohkuma M."/>
        </authorList>
    </citation>
    <scope>NUCLEOTIDE SEQUENCE [LARGE SCALE GENOMIC DNA]</scope>
    <source>
        <strain evidence="2 3">JCM 21714</strain>
    </source>
</reference>
<sequence length="151" mass="16052">MKYWKDEFDLKHVGYSTAKGAGTGIVNSIIKDPGTWIKDTVHIKDTFKTKIGGLNYASKSLGIAGMGLSYYTNYIDAEKDGLSGNEAHLRATQDTAIDTAVGGAVQVGFTAAGTALIPIPPGVGTLVGAAAGIGANWLLNKKWGRRRQKRR</sequence>
<organism evidence="2 3">
    <name type="scientific">Gracilibacillus boraciitolerans JCM 21714</name>
    <dbReference type="NCBI Taxonomy" id="1298598"/>
    <lineage>
        <taxon>Bacteria</taxon>
        <taxon>Bacillati</taxon>
        <taxon>Bacillota</taxon>
        <taxon>Bacilli</taxon>
        <taxon>Bacillales</taxon>
        <taxon>Bacillaceae</taxon>
        <taxon>Gracilibacillus</taxon>
    </lineage>
</organism>
<keyword evidence="1" id="KW-1133">Transmembrane helix</keyword>
<dbReference type="EMBL" id="BAVS01000073">
    <property type="protein sequence ID" value="GAE95497.1"/>
    <property type="molecule type" value="Genomic_DNA"/>
</dbReference>
<comment type="caution">
    <text evidence="2">The sequence shown here is derived from an EMBL/GenBank/DDBJ whole genome shotgun (WGS) entry which is preliminary data.</text>
</comment>
<accession>W4VQK1</accession>
<dbReference type="STRING" id="1298598.JCM21714_4764"/>
<evidence type="ECO:0000313" key="2">
    <source>
        <dbReference type="EMBL" id="GAE95497.1"/>
    </source>
</evidence>
<proteinExistence type="predicted"/>
<protein>
    <submittedName>
        <fullName evidence="2">Uncharacterized protein</fullName>
    </submittedName>
</protein>
<evidence type="ECO:0000313" key="3">
    <source>
        <dbReference type="Proteomes" id="UP000019102"/>
    </source>
</evidence>
<keyword evidence="1" id="KW-0812">Transmembrane</keyword>
<dbReference type="eggNOG" id="COG5444">
    <property type="taxonomic scope" value="Bacteria"/>
</dbReference>
<evidence type="ECO:0000256" key="1">
    <source>
        <dbReference type="SAM" id="Phobius"/>
    </source>
</evidence>